<dbReference type="EMBL" id="CM001223">
    <property type="protein sequence ID" value="KEH22736.1"/>
    <property type="molecule type" value="Genomic_DNA"/>
</dbReference>
<reference evidence="2 4" key="2">
    <citation type="journal article" date="2014" name="BMC Genomics">
        <title>An improved genome release (version Mt4.0) for the model legume Medicago truncatula.</title>
        <authorList>
            <person name="Tang H."/>
            <person name="Krishnakumar V."/>
            <person name="Bidwell S."/>
            <person name="Rosen B."/>
            <person name="Chan A."/>
            <person name="Zhou S."/>
            <person name="Gentzbittel L."/>
            <person name="Childs K.L."/>
            <person name="Yandell M."/>
            <person name="Gundlach H."/>
            <person name="Mayer K.F."/>
            <person name="Schwartz D.C."/>
            <person name="Town C.D."/>
        </authorList>
    </citation>
    <scope>GENOME REANNOTATION</scope>
    <source>
        <strain evidence="2">A17</strain>
        <strain evidence="3 4">cv. Jemalong A17</strain>
    </source>
</reference>
<proteinExistence type="predicted"/>
<accession>A0A072TZW6</accession>
<keyword evidence="4" id="KW-1185">Reference proteome</keyword>
<evidence type="ECO:0000313" key="4">
    <source>
        <dbReference type="Proteomes" id="UP000002051"/>
    </source>
</evidence>
<evidence type="ECO:0000313" key="2">
    <source>
        <dbReference type="EMBL" id="KEH22736.1"/>
    </source>
</evidence>
<dbReference type="EnsemblPlants" id="KEH22736">
    <property type="protein sequence ID" value="KEH22736"/>
    <property type="gene ID" value="MTR_7g056633"/>
</dbReference>
<dbReference type="STRING" id="3880.A0A072TZW6"/>
<dbReference type="AlphaFoldDB" id="A0A072TZW6"/>
<feature type="domain" description="DUF8040" evidence="1">
    <location>
        <begin position="29"/>
        <end position="107"/>
    </location>
</feature>
<evidence type="ECO:0000259" key="1">
    <source>
        <dbReference type="Pfam" id="PF26138"/>
    </source>
</evidence>
<name>A0A072TZW6_MEDTR</name>
<reference evidence="2 4" key="1">
    <citation type="journal article" date="2011" name="Nature">
        <title>The Medicago genome provides insight into the evolution of rhizobial symbioses.</title>
        <authorList>
            <person name="Young N.D."/>
            <person name="Debelle F."/>
            <person name="Oldroyd G.E."/>
            <person name="Geurts R."/>
            <person name="Cannon S.B."/>
            <person name="Udvardi M.K."/>
            <person name="Benedito V.A."/>
            <person name="Mayer K.F."/>
            <person name="Gouzy J."/>
            <person name="Schoof H."/>
            <person name="Van de Peer Y."/>
            <person name="Proost S."/>
            <person name="Cook D.R."/>
            <person name="Meyers B.C."/>
            <person name="Spannagl M."/>
            <person name="Cheung F."/>
            <person name="De Mita S."/>
            <person name="Krishnakumar V."/>
            <person name="Gundlach H."/>
            <person name="Zhou S."/>
            <person name="Mudge J."/>
            <person name="Bharti A.K."/>
            <person name="Murray J.D."/>
            <person name="Naoumkina M.A."/>
            <person name="Rosen B."/>
            <person name="Silverstein K.A."/>
            <person name="Tang H."/>
            <person name="Rombauts S."/>
            <person name="Zhao P.X."/>
            <person name="Zhou P."/>
            <person name="Barbe V."/>
            <person name="Bardou P."/>
            <person name="Bechner M."/>
            <person name="Bellec A."/>
            <person name="Berger A."/>
            <person name="Berges H."/>
            <person name="Bidwell S."/>
            <person name="Bisseling T."/>
            <person name="Choisne N."/>
            <person name="Couloux A."/>
            <person name="Denny R."/>
            <person name="Deshpande S."/>
            <person name="Dai X."/>
            <person name="Doyle J.J."/>
            <person name="Dudez A.M."/>
            <person name="Farmer A.D."/>
            <person name="Fouteau S."/>
            <person name="Franken C."/>
            <person name="Gibelin C."/>
            <person name="Gish J."/>
            <person name="Goldstein S."/>
            <person name="Gonzalez A.J."/>
            <person name="Green P.J."/>
            <person name="Hallab A."/>
            <person name="Hartog M."/>
            <person name="Hua A."/>
            <person name="Humphray S.J."/>
            <person name="Jeong D.H."/>
            <person name="Jing Y."/>
            <person name="Jocker A."/>
            <person name="Kenton S.M."/>
            <person name="Kim D.J."/>
            <person name="Klee K."/>
            <person name="Lai H."/>
            <person name="Lang C."/>
            <person name="Lin S."/>
            <person name="Macmil S.L."/>
            <person name="Magdelenat G."/>
            <person name="Matthews L."/>
            <person name="McCorrison J."/>
            <person name="Monaghan E.L."/>
            <person name="Mun J.H."/>
            <person name="Najar F.Z."/>
            <person name="Nicholson C."/>
            <person name="Noirot C."/>
            <person name="O'Bleness M."/>
            <person name="Paule C.R."/>
            <person name="Poulain J."/>
            <person name="Prion F."/>
            <person name="Qin B."/>
            <person name="Qu C."/>
            <person name="Retzel E.F."/>
            <person name="Riddle C."/>
            <person name="Sallet E."/>
            <person name="Samain S."/>
            <person name="Samson N."/>
            <person name="Sanders I."/>
            <person name="Saurat O."/>
            <person name="Scarpelli C."/>
            <person name="Schiex T."/>
            <person name="Segurens B."/>
            <person name="Severin A.J."/>
            <person name="Sherrier D.J."/>
            <person name="Shi R."/>
            <person name="Sims S."/>
            <person name="Singer S.R."/>
            <person name="Sinharoy S."/>
            <person name="Sterck L."/>
            <person name="Viollet A."/>
            <person name="Wang B.B."/>
            <person name="Wang K."/>
            <person name="Wang M."/>
            <person name="Wang X."/>
            <person name="Warfsmann J."/>
            <person name="Weissenbach J."/>
            <person name="White D.D."/>
            <person name="White J.D."/>
            <person name="Wiley G.B."/>
            <person name="Wincker P."/>
            <person name="Xing Y."/>
            <person name="Yang L."/>
            <person name="Yao Z."/>
            <person name="Ying F."/>
            <person name="Zhai J."/>
            <person name="Zhou L."/>
            <person name="Zuber A."/>
            <person name="Denarie J."/>
            <person name="Dixon R.A."/>
            <person name="May G.D."/>
            <person name="Schwartz D.C."/>
            <person name="Rogers J."/>
            <person name="Quetier F."/>
            <person name="Town C.D."/>
            <person name="Roe B.A."/>
        </authorList>
    </citation>
    <scope>NUCLEOTIDE SEQUENCE [LARGE SCALE GENOMIC DNA]</scope>
    <source>
        <strain evidence="2">A17</strain>
        <strain evidence="3 4">cv. Jemalong A17</strain>
    </source>
</reference>
<dbReference type="PANTHER" id="PTHR22930">
    <property type="match status" value="1"/>
</dbReference>
<gene>
    <name evidence="2" type="ordered locus">MTR_7g056633</name>
</gene>
<dbReference type="Pfam" id="PF26138">
    <property type="entry name" value="DUF8040"/>
    <property type="match status" value="1"/>
</dbReference>
<organism evidence="2 4">
    <name type="scientific">Medicago truncatula</name>
    <name type="common">Barrel medic</name>
    <name type="synonym">Medicago tribuloides</name>
    <dbReference type="NCBI Taxonomy" id="3880"/>
    <lineage>
        <taxon>Eukaryota</taxon>
        <taxon>Viridiplantae</taxon>
        <taxon>Streptophyta</taxon>
        <taxon>Embryophyta</taxon>
        <taxon>Tracheophyta</taxon>
        <taxon>Spermatophyta</taxon>
        <taxon>Magnoliopsida</taxon>
        <taxon>eudicotyledons</taxon>
        <taxon>Gunneridae</taxon>
        <taxon>Pentapetalae</taxon>
        <taxon>rosids</taxon>
        <taxon>fabids</taxon>
        <taxon>Fabales</taxon>
        <taxon>Fabaceae</taxon>
        <taxon>Papilionoideae</taxon>
        <taxon>50 kb inversion clade</taxon>
        <taxon>NPAAA clade</taxon>
        <taxon>Hologalegina</taxon>
        <taxon>IRL clade</taxon>
        <taxon>Trifolieae</taxon>
        <taxon>Medicago</taxon>
    </lineage>
</organism>
<dbReference type="PANTHER" id="PTHR22930:SF268">
    <property type="entry name" value="NUCLEASE HARBI1"/>
    <property type="match status" value="1"/>
</dbReference>
<evidence type="ECO:0000313" key="3">
    <source>
        <dbReference type="EnsemblPlants" id="KEH22736"/>
    </source>
</evidence>
<dbReference type="InterPro" id="IPR058353">
    <property type="entry name" value="DUF8040"/>
</dbReference>
<sequence>MSRWRNPISHGSHERERRHIDLMRQLVETEKCSDIIRMGPEAFMLLCHKLRGTGIVKDTIRFTVKEQAAKFLHIIGHNVKNRIVSFFFHRSGETVSRHFHNVLRAIISLEDEFLVQHSSRDVPSTHFGARLYALQRIHLL</sequence>
<reference evidence="3" key="3">
    <citation type="submission" date="2015-04" db="UniProtKB">
        <authorList>
            <consortium name="EnsemblPlants"/>
        </authorList>
    </citation>
    <scope>IDENTIFICATION</scope>
    <source>
        <strain evidence="3">cv. Jemalong A17</strain>
    </source>
</reference>
<dbReference type="Proteomes" id="UP000002051">
    <property type="component" value="Unassembled WGS sequence"/>
</dbReference>
<dbReference type="InterPro" id="IPR045249">
    <property type="entry name" value="HARBI1-like"/>
</dbReference>
<dbReference type="HOGENOM" id="CLU_1838120_0_0_1"/>
<protein>
    <recommendedName>
        <fullName evidence="1">DUF8040 domain-containing protein</fullName>
    </recommendedName>
</protein>